<sequence>MSTYLITQATGLQARWTIQHLLDSGAKIHAVVRDPAKKFPVLQDARVTIFKGESTDFEAIHRAAQGCDGVFLNTFPIPGLEALQAQTIADASKKAGVKSVVAATSFLAGNKSFWDDDTTKEVGLHGYYSSKFAVEEIVRRAGFDAYTILRPAFIHFDYLLPNVHGNYPELHTHGELVHVLDEGARMPHTDASDIGKYAAAALLDPKKFAGQEIELTHENLTAEEARDIIAKVSGREVGVRRLSAEEVKSGKRAVFLQAFHFWANVKDFGQVAAGAKDVQAKFGIPFTTLEAGLQREKALLLECLPNKN</sequence>
<evidence type="ECO:0000256" key="1">
    <source>
        <dbReference type="ARBA" id="ARBA00006328"/>
    </source>
</evidence>
<dbReference type="InterPro" id="IPR036291">
    <property type="entry name" value="NAD(P)-bd_dom_sf"/>
</dbReference>
<dbReference type="STRING" id="1283841.A0A084R363"/>
<reference evidence="4 5" key="1">
    <citation type="journal article" date="2014" name="BMC Genomics">
        <title>Comparative genome sequencing reveals chemotype-specific gene clusters in the toxigenic black mold Stachybotrys.</title>
        <authorList>
            <person name="Semeiks J."/>
            <person name="Borek D."/>
            <person name="Otwinowski Z."/>
            <person name="Grishin N.V."/>
        </authorList>
    </citation>
    <scope>NUCLEOTIDE SEQUENCE [LARGE SCALE GENOMIC DNA]</scope>
    <source>
        <strain evidence="4 5">IBT 40285</strain>
    </source>
</reference>
<dbReference type="Pfam" id="PF05368">
    <property type="entry name" value="NmrA"/>
    <property type="match status" value="1"/>
</dbReference>
<dbReference type="PANTHER" id="PTHR42748:SF7">
    <property type="entry name" value="NMRA LIKE REDOX SENSOR 1-RELATED"/>
    <property type="match status" value="1"/>
</dbReference>
<dbReference type="InterPro" id="IPR008030">
    <property type="entry name" value="NmrA-like"/>
</dbReference>
<dbReference type="SUPFAM" id="SSF51735">
    <property type="entry name" value="NAD(P)-binding Rossmann-fold domains"/>
    <property type="match status" value="1"/>
</dbReference>
<dbReference type="OrthoDB" id="3358371at2759"/>
<protein>
    <recommendedName>
        <fullName evidence="3">NmrA-like domain-containing protein</fullName>
    </recommendedName>
</protein>
<dbReference type="Gene3D" id="3.40.50.720">
    <property type="entry name" value="NAD(P)-binding Rossmann-like Domain"/>
    <property type="match status" value="1"/>
</dbReference>
<dbReference type="Proteomes" id="UP000028524">
    <property type="component" value="Unassembled WGS sequence"/>
</dbReference>
<dbReference type="InParanoid" id="A0A084R363"/>
<dbReference type="PANTHER" id="PTHR42748">
    <property type="entry name" value="NITROGEN METABOLITE REPRESSION PROTEIN NMRA FAMILY MEMBER"/>
    <property type="match status" value="1"/>
</dbReference>
<gene>
    <name evidence="4" type="ORF">S40285_08407</name>
</gene>
<evidence type="ECO:0000313" key="4">
    <source>
        <dbReference type="EMBL" id="KFA70648.1"/>
    </source>
</evidence>
<accession>A0A084R363</accession>
<keyword evidence="2" id="KW-0521">NADP</keyword>
<organism evidence="4 5">
    <name type="scientific">Stachybotrys chlorohalonatus (strain IBT 40285)</name>
    <dbReference type="NCBI Taxonomy" id="1283841"/>
    <lineage>
        <taxon>Eukaryota</taxon>
        <taxon>Fungi</taxon>
        <taxon>Dikarya</taxon>
        <taxon>Ascomycota</taxon>
        <taxon>Pezizomycotina</taxon>
        <taxon>Sordariomycetes</taxon>
        <taxon>Hypocreomycetidae</taxon>
        <taxon>Hypocreales</taxon>
        <taxon>Stachybotryaceae</taxon>
        <taxon>Stachybotrys</taxon>
    </lineage>
</organism>
<proteinExistence type="inferred from homology"/>
<evidence type="ECO:0000259" key="3">
    <source>
        <dbReference type="Pfam" id="PF05368"/>
    </source>
</evidence>
<dbReference type="AlphaFoldDB" id="A0A084R363"/>
<dbReference type="EMBL" id="KL659151">
    <property type="protein sequence ID" value="KFA70648.1"/>
    <property type="molecule type" value="Genomic_DNA"/>
</dbReference>
<comment type="similarity">
    <text evidence="1">Belongs to the NmrA-type oxidoreductase family.</text>
</comment>
<feature type="domain" description="NmrA-like" evidence="3">
    <location>
        <begin position="3"/>
        <end position="280"/>
    </location>
</feature>
<keyword evidence="5" id="KW-1185">Reference proteome</keyword>
<evidence type="ECO:0000313" key="5">
    <source>
        <dbReference type="Proteomes" id="UP000028524"/>
    </source>
</evidence>
<name>A0A084R363_STAC4</name>
<dbReference type="InterPro" id="IPR051164">
    <property type="entry name" value="NmrA-like_oxidored"/>
</dbReference>
<dbReference type="HOGENOM" id="CLU_007383_8_4_1"/>
<evidence type="ECO:0000256" key="2">
    <source>
        <dbReference type="ARBA" id="ARBA00022857"/>
    </source>
</evidence>
<dbReference type="OMA" id="MANTRDF"/>